<accession>A0A3S3Q9U0</accession>
<reference evidence="1 2" key="1">
    <citation type="submission" date="2019-01" db="EMBL/GenBank/DDBJ databases">
        <title>Flavobacterium sp. nov.,isolated from freshwater.</title>
        <authorList>
            <person name="Zhang R."/>
            <person name="Du Z.-J."/>
        </authorList>
    </citation>
    <scope>NUCLEOTIDE SEQUENCE [LARGE SCALE GENOMIC DNA]</scope>
    <source>
        <strain evidence="1 2">1E403</strain>
    </source>
</reference>
<dbReference type="EMBL" id="SBII01000011">
    <property type="protein sequence ID" value="RWW93798.1"/>
    <property type="molecule type" value="Genomic_DNA"/>
</dbReference>
<proteinExistence type="predicted"/>
<gene>
    <name evidence="1" type="primary">gldD</name>
    <name evidence="1" type="ORF">EPI11_14790</name>
</gene>
<dbReference type="RefSeq" id="WP_128390753.1">
    <property type="nucleotide sequence ID" value="NZ_SBII01000011.1"/>
</dbReference>
<keyword evidence="2" id="KW-1185">Reference proteome</keyword>
<dbReference type="AlphaFoldDB" id="A0A3S3Q9U0"/>
<comment type="caution">
    <text evidence="1">The sequence shown here is derived from an EMBL/GenBank/DDBJ whole genome shotgun (WGS) entry which is preliminary data.</text>
</comment>
<name>A0A3S3Q9U0_9FLAO</name>
<sequence>MKTIKQLVGLTILFFAGILIVSCGGDTLPKPKAYLRLDYPMGKYLPLESDCPYTFGYNSLAKLKQGGDCSLMIQYPKMKATIYLNYKPVEGNLDKLLKDAQTLTYKQVVKADDIREQPFMNPEKRLYGMFYEVGGDAATNAQFYVTDSLNHFLSGSVYFYAKPNFDSIMPAASYLRDDMRNIMETVKWK</sequence>
<protein>
    <submittedName>
        <fullName evidence="1">Gliding motility lipoprotein GldD</fullName>
    </submittedName>
</protein>
<dbReference type="Pfam" id="PF25593">
    <property type="entry name" value="GldD_lipo"/>
    <property type="match status" value="1"/>
</dbReference>
<evidence type="ECO:0000313" key="2">
    <source>
        <dbReference type="Proteomes" id="UP000287527"/>
    </source>
</evidence>
<evidence type="ECO:0000313" key="1">
    <source>
        <dbReference type="EMBL" id="RWW93798.1"/>
    </source>
</evidence>
<keyword evidence="1" id="KW-0449">Lipoprotein</keyword>
<dbReference type="OrthoDB" id="679501at2"/>
<dbReference type="Proteomes" id="UP000287527">
    <property type="component" value="Unassembled WGS sequence"/>
</dbReference>
<dbReference type="NCBIfam" id="TIGR03512">
    <property type="entry name" value="GldD_lipo"/>
    <property type="match status" value="1"/>
</dbReference>
<dbReference type="InterPro" id="IPR019850">
    <property type="entry name" value="GldD-like"/>
</dbReference>
<dbReference type="PROSITE" id="PS51257">
    <property type="entry name" value="PROKAR_LIPOPROTEIN"/>
    <property type="match status" value="1"/>
</dbReference>
<organism evidence="1 2">
    <name type="scientific">Flavobacterium cerinum</name>
    <dbReference type="NCBI Taxonomy" id="2502784"/>
    <lineage>
        <taxon>Bacteria</taxon>
        <taxon>Pseudomonadati</taxon>
        <taxon>Bacteroidota</taxon>
        <taxon>Flavobacteriia</taxon>
        <taxon>Flavobacteriales</taxon>
        <taxon>Flavobacteriaceae</taxon>
        <taxon>Flavobacterium</taxon>
    </lineage>
</organism>